<dbReference type="GO" id="GO:0042597">
    <property type="term" value="C:periplasmic space"/>
    <property type="evidence" value="ECO:0007669"/>
    <property type="project" value="UniProtKB-ARBA"/>
</dbReference>
<feature type="signal peptide" evidence="1">
    <location>
        <begin position="1"/>
        <end position="20"/>
    </location>
</feature>
<dbReference type="PIRSF" id="PIRSF002741">
    <property type="entry name" value="MppA"/>
    <property type="match status" value="1"/>
</dbReference>
<dbReference type="EMBL" id="JAGSOG010000076">
    <property type="protein sequence ID" value="MBR7834939.1"/>
    <property type="molecule type" value="Genomic_DNA"/>
</dbReference>
<dbReference type="GO" id="GO:0015833">
    <property type="term" value="P:peptide transport"/>
    <property type="evidence" value="ECO:0007669"/>
    <property type="project" value="TreeGrafter"/>
</dbReference>
<dbReference type="PANTHER" id="PTHR30290">
    <property type="entry name" value="PERIPLASMIC BINDING COMPONENT OF ABC TRANSPORTER"/>
    <property type="match status" value="1"/>
</dbReference>
<keyword evidence="4" id="KW-1185">Reference proteome</keyword>
<feature type="chain" id="PRO_5039586861" evidence="1">
    <location>
        <begin position="21"/>
        <end position="563"/>
    </location>
</feature>
<reference evidence="3" key="1">
    <citation type="submission" date="2021-04" db="EMBL/GenBank/DDBJ databases">
        <title>Genome based classification of Actinospica acidithermotolerans sp. nov., an actinobacterium isolated from an Indonesian hot spring.</title>
        <authorList>
            <person name="Kusuma A.B."/>
            <person name="Putra K.E."/>
            <person name="Nafisah S."/>
            <person name="Loh J."/>
            <person name="Nouioui I."/>
            <person name="Goodfellow M."/>
        </authorList>
    </citation>
    <scope>NUCLEOTIDE SEQUENCE</scope>
    <source>
        <strain evidence="3">CSCA 57</strain>
    </source>
</reference>
<evidence type="ECO:0000313" key="3">
    <source>
        <dbReference type="EMBL" id="MBR7834939.1"/>
    </source>
</evidence>
<accession>A0A941ETS3</accession>
<sequence>MRLTRSTGVLAASLVAVALAASACSSSKSTTAPAKQVAATQEQINAQPVSSLQQGGTLNLSMEQWSSQWNIFSANGNVDADTQTVISALLPAPYHYSADGTPTYNADYLTGEPVSSTVGGKQTVTYELNPKAVWSDGTPITYKDYVANWQALNGKTANYNPTFSVGYDQIASVAEGKNADEVVVTYSSPFSDWKSLFAPLYPASEYATADDFNKNLLTSLGLSGGPFEQGSVNQTDQTVTLVPNPKWWGSKPVLDSIVFKTISTDATAQAFANGEIDSFDIGVDATAYKTAKSTKNATVLQAGGPDYRALTINAQSANLSDVQVRQAVSEALDRTAIAKSDLAGLPASQILVNNHFYMPNQKGYTNTSGAVGTYSASAAEQLLNAAGWTLPAGGTYRTKAGKELDLTLLIPSDVSVATNESTLITAMLKTIGIKVTTTSEGDPFFTDIAAGKFDLTVFTWEGTNYPISSSISLYQNIQSGNWGQNYARIGSSTIDSEMNTAAGQTNPTTATADINQADQAIWQEAGVIPFYQRPELEGQVKTLANYGAFGFADIVWQNIGFTK</sequence>
<proteinExistence type="predicted"/>
<dbReference type="PROSITE" id="PS51257">
    <property type="entry name" value="PROKAR_LIPOPROTEIN"/>
    <property type="match status" value="1"/>
</dbReference>
<name>A0A941ETS3_9ACTN</name>
<dbReference type="InterPro" id="IPR039424">
    <property type="entry name" value="SBP_5"/>
</dbReference>
<gene>
    <name evidence="3" type="ORF">KDL01_16820</name>
</gene>
<dbReference type="Gene3D" id="3.10.105.10">
    <property type="entry name" value="Dipeptide-binding Protein, Domain 3"/>
    <property type="match status" value="1"/>
</dbReference>
<evidence type="ECO:0000313" key="4">
    <source>
        <dbReference type="Proteomes" id="UP000675781"/>
    </source>
</evidence>
<protein>
    <submittedName>
        <fullName evidence="3">ABC transporter family substrate-binding protein</fullName>
    </submittedName>
</protein>
<keyword evidence="1" id="KW-0732">Signal</keyword>
<dbReference type="Proteomes" id="UP000675781">
    <property type="component" value="Unassembled WGS sequence"/>
</dbReference>
<evidence type="ECO:0000259" key="2">
    <source>
        <dbReference type="Pfam" id="PF00496"/>
    </source>
</evidence>
<dbReference type="Gene3D" id="3.90.76.10">
    <property type="entry name" value="Dipeptide-binding Protein, Domain 1"/>
    <property type="match status" value="1"/>
</dbReference>
<dbReference type="AlphaFoldDB" id="A0A941ETS3"/>
<evidence type="ECO:0000256" key="1">
    <source>
        <dbReference type="SAM" id="SignalP"/>
    </source>
</evidence>
<dbReference type="GO" id="GO:0043190">
    <property type="term" value="C:ATP-binding cassette (ABC) transporter complex"/>
    <property type="evidence" value="ECO:0007669"/>
    <property type="project" value="InterPro"/>
</dbReference>
<dbReference type="InterPro" id="IPR000914">
    <property type="entry name" value="SBP_5_dom"/>
</dbReference>
<dbReference type="CDD" id="cd08501">
    <property type="entry name" value="PBP2_Lpqw"/>
    <property type="match status" value="1"/>
</dbReference>
<dbReference type="InterPro" id="IPR030678">
    <property type="entry name" value="Peptide/Ni-bd"/>
</dbReference>
<comment type="caution">
    <text evidence="3">The sequence shown here is derived from an EMBL/GenBank/DDBJ whole genome shotgun (WGS) entry which is preliminary data.</text>
</comment>
<dbReference type="GO" id="GO:1904680">
    <property type="term" value="F:peptide transmembrane transporter activity"/>
    <property type="evidence" value="ECO:0007669"/>
    <property type="project" value="TreeGrafter"/>
</dbReference>
<dbReference type="RefSeq" id="WP_212529454.1">
    <property type="nucleotide sequence ID" value="NZ_JAGSOG010000076.1"/>
</dbReference>
<dbReference type="PANTHER" id="PTHR30290:SF65">
    <property type="entry name" value="MONOACYL PHOSPHATIDYLINOSITOL TETRAMANNOSIDE-BINDING PROTEIN LPQW-RELATED"/>
    <property type="match status" value="1"/>
</dbReference>
<organism evidence="3 4">
    <name type="scientific">Actinospica durhamensis</name>
    <dbReference type="NCBI Taxonomy" id="1508375"/>
    <lineage>
        <taxon>Bacteria</taxon>
        <taxon>Bacillati</taxon>
        <taxon>Actinomycetota</taxon>
        <taxon>Actinomycetes</taxon>
        <taxon>Catenulisporales</taxon>
        <taxon>Actinospicaceae</taxon>
        <taxon>Actinospica</taxon>
    </lineage>
</organism>
<dbReference type="Pfam" id="PF00496">
    <property type="entry name" value="SBP_bac_5"/>
    <property type="match status" value="1"/>
</dbReference>
<feature type="domain" description="Solute-binding protein family 5" evidence="2">
    <location>
        <begin position="120"/>
        <end position="474"/>
    </location>
</feature>
<dbReference type="SUPFAM" id="SSF53850">
    <property type="entry name" value="Periplasmic binding protein-like II"/>
    <property type="match status" value="1"/>
</dbReference>